<dbReference type="InterPro" id="IPR011222">
    <property type="entry name" value="dsDNA_vir_gr_I_capsid"/>
</dbReference>
<accession>A0A0S3P574</accession>
<protein>
    <submittedName>
        <fullName evidence="8">Major capsid protein VP1</fullName>
    </submittedName>
</protein>
<evidence type="ECO:0000256" key="2">
    <source>
        <dbReference type="ARBA" id="ARBA00022561"/>
    </source>
</evidence>
<dbReference type="GO" id="GO:0019028">
    <property type="term" value="C:viral capsid"/>
    <property type="evidence" value="ECO:0007669"/>
    <property type="project" value="UniProtKB-KW"/>
</dbReference>
<evidence type="ECO:0000256" key="3">
    <source>
        <dbReference type="ARBA" id="ARBA00022581"/>
    </source>
</evidence>
<gene>
    <name evidence="8" type="primary">VP1</name>
</gene>
<organism evidence="8">
    <name type="scientific">JC polyomavirus</name>
    <name type="common">JCPyV</name>
    <name type="synonym">JCV</name>
    <dbReference type="NCBI Taxonomy" id="10632"/>
    <lineage>
        <taxon>Viruses</taxon>
        <taxon>Monodnaviria</taxon>
        <taxon>Shotokuvirae</taxon>
        <taxon>Cossaviricota</taxon>
        <taxon>Papovaviricetes</taxon>
        <taxon>Sepolyvirales</taxon>
        <taxon>Polyomaviridae</taxon>
        <taxon>Betapolyomavirus</taxon>
        <taxon>Betapolyomavirus secuhominis</taxon>
    </lineage>
</organism>
<evidence type="ECO:0000313" key="8">
    <source>
        <dbReference type="EMBL" id="BAT50920.1"/>
    </source>
</evidence>
<sequence length="60" mass="6388">PNEERTMERGKVGGEAVKTEIIGVTGLTNVHFNGQATQANGTKNQNRAPAFIFFLLGGSL</sequence>
<evidence type="ECO:0000256" key="1">
    <source>
        <dbReference type="ARBA" id="ARBA00004328"/>
    </source>
</evidence>
<keyword evidence="4" id="KW-1161">Viral attachment to host cell</keyword>
<feature type="non-terminal residue" evidence="8">
    <location>
        <position position="1"/>
    </location>
</feature>
<dbReference type="GO" id="GO:0046718">
    <property type="term" value="P:symbiont entry into host cell"/>
    <property type="evidence" value="ECO:0007669"/>
    <property type="project" value="UniProtKB-KW"/>
</dbReference>
<keyword evidence="3" id="KW-0945">Host-virus interaction</keyword>
<keyword evidence="6" id="KW-0426">Late protein</keyword>
<evidence type="ECO:0000256" key="7">
    <source>
        <dbReference type="ARBA" id="ARBA00023296"/>
    </source>
</evidence>
<comment type="subcellular location">
    <subcellularLocation>
        <location evidence="1">Virion</location>
    </subcellularLocation>
</comment>
<name>A0A0S3P574_POVJC</name>
<proteinExistence type="predicted"/>
<keyword evidence="2" id="KW-0167">Capsid protein</keyword>
<reference evidence="8" key="1">
    <citation type="submission" date="2015-10" db="EMBL/GenBank/DDBJ databases">
        <title>Detection of John Cunningham (JC) virus genotypes in the infected individuals in Isfahan.</title>
        <authorList>
            <person name="Atyabi S.R."/>
            <person name="Bouzari M."/>
            <person name="Komijani M."/>
            <person name="Kardi M.T."/>
        </authorList>
    </citation>
    <scope>NUCLEOTIDE SEQUENCE</scope>
    <source>
        <strain evidence="8">JCVIN1</strain>
    </source>
</reference>
<dbReference type="SUPFAM" id="SSF88648">
    <property type="entry name" value="Group I dsDNA viruses"/>
    <property type="match status" value="1"/>
</dbReference>
<organismHost>
    <name type="scientific">Homo sapiens</name>
    <name type="common">Human</name>
    <dbReference type="NCBI Taxonomy" id="9606"/>
</organismHost>
<evidence type="ECO:0000256" key="5">
    <source>
        <dbReference type="ARBA" id="ARBA00022844"/>
    </source>
</evidence>
<dbReference type="GO" id="GO:0005198">
    <property type="term" value="F:structural molecule activity"/>
    <property type="evidence" value="ECO:0007669"/>
    <property type="project" value="InterPro"/>
</dbReference>
<evidence type="ECO:0000256" key="6">
    <source>
        <dbReference type="ARBA" id="ARBA00022921"/>
    </source>
</evidence>
<dbReference type="EMBL" id="LC093228">
    <property type="protein sequence ID" value="BAT50920.1"/>
    <property type="molecule type" value="Genomic_DNA"/>
</dbReference>
<keyword evidence="7" id="KW-1160">Virus entry into host cell</keyword>
<dbReference type="GO" id="GO:0019062">
    <property type="term" value="P:virion attachment to host cell"/>
    <property type="evidence" value="ECO:0007669"/>
    <property type="project" value="UniProtKB-KW"/>
</dbReference>
<keyword evidence="5" id="KW-0946">Virion</keyword>
<evidence type="ECO:0000256" key="4">
    <source>
        <dbReference type="ARBA" id="ARBA00022804"/>
    </source>
</evidence>